<reference evidence="1 2" key="1">
    <citation type="submission" date="2020-08" db="EMBL/GenBank/DDBJ databases">
        <title>Sequencing the genomes of 1000 actinobacteria strains.</title>
        <authorList>
            <person name="Klenk H.-P."/>
        </authorList>
    </citation>
    <scope>NUCLEOTIDE SEQUENCE [LARGE SCALE GENOMIC DNA]</scope>
    <source>
        <strain evidence="1 2">DSM 43851</strain>
    </source>
</reference>
<evidence type="ECO:0000313" key="2">
    <source>
        <dbReference type="Proteomes" id="UP000585638"/>
    </source>
</evidence>
<comment type="caution">
    <text evidence="1">The sequence shown here is derived from an EMBL/GenBank/DDBJ whole genome shotgun (WGS) entry which is preliminary data.</text>
</comment>
<sequence>MPVYRVLAQCEGKHGQWQVWGPPADKDGSTARCREGKIIDYRVETA</sequence>
<organism evidence="1 2">
    <name type="scientific">Kutzneria kofuensis</name>
    <dbReference type="NCBI Taxonomy" id="103725"/>
    <lineage>
        <taxon>Bacteria</taxon>
        <taxon>Bacillati</taxon>
        <taxon>Actinomycetota</taxon>
        <taxon>Actinomycetes</taxon>
        <taxon>Pseudonocardiales</taxon>
        <taxon>Pseudonocardiaceae</taxon>
        <taxon>Kutzneria</taxon>
    </lineage>
</organism>
<keyword evidence="2" id="KW-1185">Reference proteome</keyword>
<dbReference type="EMBL" id="JACHIR010000001">
    <property type="protein sequence ID" value="MBB5893585.1"/>
    <property type="molecule type" value="Genomic_DNA"/>
</dbReference>
<dbReference type="AlphaFoldDB" id="A0A7W9NI79"/>
<gene>
    <name evidence="1" type="ORF">BJ998_004781</name>
</gene>
<evidence type="ECO:0000313" key="1">
    <source>
        <dbReference type="EMBL" id="MBB5893585.1"/>
    </source>
</evidence>
<name>A0A7W9NI79_9PSEU</name>
<protein>
    <submittedName>
        <fullName evidence="1">Uncharacterized protein</fullName>
    </submittedName>
</protein>
<accession>A0A7W9NI79</accession>
<proteinExistence type="predicted"/>
<dbReference type="Proteomes" id="UP000585638">
    <property type="component" value="Unassembled WGS sequence"/>
</dbReference>